<evidence type="ECO:0000256" key="1">
    <source>
        <dbReference type="SAM" id="Phobius"/>
    </source>
</evidence>
<feature type="transmembrane region" description="Helical" evidence="1">
    <location>
        <begin position="328"/>
        <end position="347"/>
    </location>
</feature>
<proteinExistence type="predicted"/>
<feature type="transmembrane region" description="Helical" evidence="1">
    <location>
        <begin position="225"/>
        <end position="244"/>
    </location>
</feature>
<dbReference type="InterPro" id="IPR050879">
    <property type="entry name" value="Acyltransferase_3"/>
</dbReference>
<feature type="transmembrane region" description="Helical" evidence="1">
    <location>
        <begin position="110"/>
        <end position="131"/>
    </location>
</feature>
<dbReference type="EMBL" id="JBHSEH010000016">
    <property type="protein sequence ID" value="MFC4427040.1"/>
    <property type="molecule type" value="Genomic_DNA"/>
</dbReference>
<organism evidence="3 4">
    <name type="scientific">Deinococcus navajonensis</name>
    <dbReference type="NCBI Taxonomy" id="309884"/>
    <lineage>
        <taxon>Bacteria</taxon>
        <taxon>Thermotogati</taxon>
        <taxon>Deinococcota</taxon>
        <taxon>Deinococci</taxon>
        <taxon>Deinococcales</taxon>
        <taxon>Deinococcaceae</taxon>
        <taxon>Deinococcus</taxon>
    </lineage>
</organism>
<dbReference type="InterPro" id="IPR002656">
    <property type="entry name" value="Acyl_transf_3_dom"/>
</dbReference>
<gene>
    <name evidence="3" type="ORF">ACFOZ9_12550</name>
</gene>
<comment type="caution">
    <text evidence="3">The sequence shown here is derived from an EMBL/GenBank/DDBJ whole genome shotgun (WGS) entry which is preliminary data.</text>
</comment>
<dbReference type="Pfam" id="PF01757">
    <property type="entry name" value="Acyl_transf_3"/>
    <property type="match status" value="1"/>
</dbReference>
<keyword evidence="4" id="KW-1185">Reference proteome</keyword>
<feature type="transmembrane region" description="Helical" evidence="1">
    <location>
        <begin position="353"/>
        <end position="375"/>
    </location>
</feature>
<keyword evidence="1" id="KW-0472">Membrane</keyword>
<evidence type="ECO:0000313" key="4">
    <source>
        <dbReference type="Proteomes" id="UP001595998"/>
    </source>
</evidence>
<protein>
    <submittedName>
        <fullName evidence="3">Acyltransferase family protein</fullName>
        <ecNumber evidence="3">2.3.-.-</ecNumber>
    </submittedName>
</protein>
<dbReference type="Proteomes" id="UP001595998">
    <property type="component" value="Unassembled WGS sequence"/>
</dbReference>
<dbReference type="PANTHER" id="PTHR23028:SF131">
    <property type="entry name" value="BLR2367 PROTEIN"/>
    <property type="match status" value="1"/>
</dbReference>
<sequence>MTSPRLSQRGSSSTTRHIASLDALRGLAALSVVLFHVTLIVQQSLDPHWRGIQKLIEMIRLSPLFVMVAGSESVLVFFILSGFVLYLMLSARPLPYALYVRRRLLRLYPPYLVAVLISMALAILLGGHKVAGFGPWINSLWQQPPEAAPFLHHVLVIGNPNAEPYNFVLWSLVQEMQISLIFPLLYGAILRFRPTRVLAGCLVIGLMANAFALLLAHVSPALEQMMIAYLDSFHYLVFFAIGALMARHSTRLGQWYGALSLLSKLLLVVLGLASYTYGHLIIIRLGIASRISDLLVLPGAFMLVLLFSYSASVIEFSRHPSLQFLGRISYSLYLYHGVILLAFLFGLGNRLPLGVLLLLALICIIPLSALAYHLVERPAIAWSRQRAGSGAAAKADTLRS</sequence>
<evidence type="ECO:0000313" key="3">
    <source>
        <dbReference type="EMBL" id="MFC4427040.1"/>
    </source>
</evidence>
<feature type="transmembrane region" description="Helical" evidence="1">
    <location>
        <begin position="167"/>
        <end position="190"/>
    </location>
</feature>
<dbReference type="GO" id="GO:0016746">
    <property type="term" value="F:acyltransferase activity"/>
    <property type="evidence" value="ECO:0007669"/>
    <property type="project" value="UniProtKB-KW"/>
</dbReference>
<feature type="domain" description="Acyltransferase 3" evidence="2">
    <location>
        <begin position="19"/>
        <end position="368"/>
    </location>
</feature>
<feature type="transmembrane region" description="Helical" evidence="1">
    <location>
        <begin position="197"/>
        <end position="219"/>
    </location>
</feature>
<keyword evidence="1" id="KW-1133">Transmembrane helix</keyword>
<dbReference type="RefSeq" id="WP_380040133.1">
    <property type="nucleotide sequence ID" value="NZ_JBHSEH010000016.1"/>
</dbReference>
<dbReference type="PANTHER" id="PTHR23028">
    <property type="entry name" value="ACETYLTRANSFERASE"/>
    <property type="match status" value="1"/>
</dbReference>
<feature type="transmembrane region" description="Helical" evidence="1">
    <location>
        <begin position="265"/>
        <end position="288"/>
    </location>
</feature>
<dbReference type="EC" id="2.3.-.-" evidence="3"/>
<feature type="transmembrane region" description="Helical" evidence="1">
    <location>
        <begin position="61"/>
        <end position="89"/>
    </location>
</feature>
<accession>A0ABV8XRT2</accession>
<keyword evidence="3" id="KW-0808">Transferase</keyword>
<reference evidence="4" key="1">
    <citation type="journal article" date="2019" name="Int. J. Syst. Evol. Microbiol.">
        <title>The Global Catalogue of Microorganisms (GCM) 10K type strain sequencing project: providing services to taxonomists for standard genome sequencing and annotation.</title>
        <authorList>
            <consortium name="The Broad Institute Genomics Platform"/>
            <consortium name="The Broad Institute Genome Sequencing Center for Infectious Disease"/>
            <person name="Wu L."/>
            <person name="Ma J."/>
        </authorList>
    </citation>
    <scope>NUCLEOTIDE SEQUENCE [LARGE SCALE GENOMIC DNA]</scope>
    <source>
        <strain evidence="4">CCUG 56029</strain>
    </source>
</reference>
<keyword evidence="1" id="KW-0812">Transmembrane</keyword>
<evidence type="ECO:0000259" key="2">
    <source>
        <dbReference type="Pfam" id="PF01757"/>
    </source>
</evidence>
<name>A0ABV8XRT2_9DEIO</name>
<feature type="transmembrane region" description="Helical" evidence="1">
    <location>
        <begin position="294"/>
        <end position="316"/>
    </location>
</feature>
<keyword evidence="3" id="KW-0012">Acyltransferase</keyword>
<feature type="transmembrane region" description="Helical" evidence="1">
    <location>
        <begin position="21"/>
        <end position="41"/>
    </location>
</feature>